<gene>
    <name evidence="2" type="ORF">C8E83_1883</name>
</gene>
<protein>
    <submittedName>
        <fullName evidence="2">Helix-turn-helix protein</fullName>
    </submittedName>
</protein>
<feature type="domain" description="Helix-turn-helix" evidence="1">
    <location>
        <begin position="22"/>
        <end position="74"/>
    </location>
</feature>
<dbReference type="AlphaFoldDB" id="A0A495IFN6"/>
<organism evidence="2 3">
    <name type="scientific">Frondihabitans australicus</name>
    <dbReference type="NCBI Taxonomy" id="386892"/>
    <lineage>
        <taxon>Bacteria</taxon>
        <taxon>Bacillati</taxon>
        <taxon>Actinomycetota</taxon>
        <taxon>Actinomycetes</taxon>
        <taxon>Micrococcales</taxon>
        <taxon>Microbacteriaceae</taxon>
        <taxon>Frondihabitans</taxon>
    </lineage>
</organism>
<proteinExistence type="predicted"/>
<sequence length="81" mass="8519">MTTRKITTTSLPAPTDLRPSALQTDAAASYIGVSRKTLANWRVLGEGPGYVRLGKAGSRVVYRVADLDAFLAARVVGTVAA</sequence>
<accession>A0A495IFN6</accession>
<comment type="caution">
    <text evidence="2">The sequence shown here is derived from an EMBL/GenBank/DDBJ whole genome shotgun (WGS) entry which is preliminary data.</text>
</comment>
<dbReference type="OrthoDB" id="5524782at2"/>
<dbReference type="EMBL" id="RBKS01000001">
    <property type="protein sequence ID" value="RKR74754.1"/>
    <property type="molecule type" value="Genomic_DNA"/>
</dbReference>
<dbReference type="Pfam" id="PF12728">
    <property type="entry name" value="HTH_17"/>
    <property type="match status" value="1"/>
</dbReference>
<reference evidence="2 3" key="1">
    <citation type="submission" date="2018-10" db="EMBL/GenBank/DDBJ databases">
        <title>Sequencing the genomes of 1000 actinobacteria strains.</title>
        <authorList>
            <person name="Klenk H.-P."/>
        </authorList>
    </citation>
    <scope>NUCLEOTIDE SEQUENCE [LARGE SCALE GENOMIC DNA]</scope>
    <source>
        <strain evidence="2 3">DSM 17894</strain>
    </source>
</reference>
<dbReference type="Proteomes" id="UP000280008">
    <property type="component" value="Unassembled WGS sequence"/>
</dbReference>
<evidence type="ECO:0000259" key="1">
    <source>
        <dbReference type="Pfam" id="PF12728"/>
    </source>
</evidence>
<dbReference type="InterPro" id="IPR041657">
    <property type="entry name" value="HTH_17"/>
</dbReference>
<name>A0A495IFN6_9MICO</name>
<keyword evidence="3" id="KW-1185">Reference proteome</keyword>
<evidence type="ECO:0000313" key="3">
    <source>
        <dbReference type="Proteomes" id="UP000280008"/>
    </source>
</evidence>
<evidence type="ECO:0000313" key="2">
    <source>
        <dbReference type="EMBL" id="RKR74754.1"/>
    </source>
</evidence>
<dbReference type="RefSeq" id="WP_121369618.1">
    <property type="nucleotide sequence ID" value="NZ_RBKS01000001.1"/>
</dbReference>
<dbReference type="InterPro" id="IPR009061">
    <property type="entry name" value="DNA-bd_dom_put_sf"/>
</dbReference>
<dbReference type="SUPFAM" id="SSF46955">
    <property type="entry name" value="Putative DNA-binding domain"/>
    <property type="match status" value="1"/>
</dbReference>